<evidence type="ECO:0000313" key="2">
    <source>
        <dbReference type="EMBL" id="RCN41632.1"/>
    </source>
</evidence>
<feature type="non-terminal residue" evidence="2">
    <location>
        <position position="58"/>
    </location>
</feature>
<feature type="compositionally biased region" description="Polar residues" evidence="1">
    <location>
        <begin position="15"/>
        <end position="26"/>
    </location>
</feature>
<organism evidence="2 3">
    <name type="scientific">Ancylostoma caninum</name>
    <name type="common">Dog hookworm</name>
    <dbReference type="NCBI Taxonomy" id="29170"/>
    <lineage>
        <taxon>Eukaryota</taxon>
        <taxon>Metazoa</taxon>
        <taxon>Ecdysozoa</taxon>
        <taxon>Nematoda</taxon>
        <taxon>Chromadorea</taxon>
        <taxon>Rhabditida</taxon>
        <taxon>Rhabditina</taxon>
        <taxon>Rhabditomorpha</taxon>
        <taxon>Strongyloidea</taxon>
        <taxon>Ancylostomatidae</taxon>
        <taxon>Ancylostomatinae</taxon>
        <taxon>Ancylostoma</taxon>
    </lineage>
</organism>
<dbReference type="Proteomes" id="UP000252519">
    <property type="component" value="Unassembled WGS sequence"/>
</dbReference>
<accession>A0A368GB89</accession>
<dbReference type="EMBL" id="JOJR01000228">
    <property type="protein sequence ID" value="RCN41632.1"/>
    <property type="molecule type" value="Genomic_DNA"/>
</dbReference>
<protein>
    <submittedName>
        <fullName evidence="2">Uncharacterized protein</fullName>
    </submittedName>
</protein>
<gene>
    <name evidence="2" type="ORF">ANCCAN_12422</name>
</gene>
<evidence type="ECO:0000256" key="1">
    <source>
        <dbReference type="SAM" id="MobiDB-lite"/>
    </source>
</evidence>
<evidence type="ECO:0000313" key="3">
    <source>
        <dbReference type="Proteomes" id="UP000252519"/>
    </source>
</evidence>
<feature type="region of interest" description="Disordered" evidence="1">
    <location>
        <begin position="15"/>
        <end position="42"/>
    </location>
</feature>
<feature type="compositionally biased region" description="Basic and acidic residues" evidence="1">
    <location>
        <begin position="27"/>
        <end position="42"/>
    </location>
</feature>
<sequence length="58" mass="6742">MKLGFRLSKKYQSGISTNDLSSTSMRSRQDNRKDLRSRCTNDGTLHMDRAAKFIFNQK</sequence>
<dbReference type="AlphaFoldDB" id="A0A368GB89"/>
<keyword evidence="3" id="KW-1185">Reference proteome</keyword>
<proteinExistence type="predicted"/>
<reference evidence="2 3" key="1">
    <citation type="submission" date="2014-10" db="EMBL/GenBank/DDBJ databases">
        <title>Draft genome of the hookworm Ancylostoma caninum.</title>
        <authorList>
            <person name="Mitreva M."/>
        </authorList>
    </citation>
    <scope>NUCLEOTIDE SEQUENCE [LARGE SCALE GENOMIC DNA]</scope>
    <source>
        <strain evidence="2 3">Baltimore</strain>
    </source>
</reference>
<comment type="caution">
    <text evidence="2">The sequence shown here is derived from an EMBL/GenBank/DDBJ whole genome shotgun (WGS) entry which is preliminary data.</text>
</comment>
<name>A0A368GB89_ANCCA</name>